<reference evidence="13" key="1">
    <citation type="journal article" date="2020" name="mSystems">
        <title>Genome- and Community-Level Interaction Insights into Carbon Utilization and Element Cycling Functions of Hydrothermarchaeota in Hydrothermal Sediment.</title>
        <authorList>
            <person name="Zhou Z."/>
            <person name="Liu Y."/>
            <person name="Xu W."/>
            <person name="Pan J."/>
            <person name="Luo Z.H."/>
            <person name="Li M."/>
        </authorList>
    </citation>
    <scope>NUCLEOTIDE SEQUENCE [LARGE SCALE GENOMIC DNA]</scope>
    <source>
        <strain evidence="13">SpSt-479</strain>
    </source>
</reference>
<dbReference type="CDD" id="cd18137">
    <property type="entry name" value="HLD_clamp_pol_III_gamma_tau"/>
    <property type="match status" value="1"/>
</dbReference>
<evidence type="ECO:0000256" key="7">
    <source>
        <dbReference type="ARBA" id="ARBA00022833"/>
    </source>
</evidence>
<evidence type="ECO:0000256" key="9">
    <source>
        <dbReference type="ARBA" id="ARBA00022932"/>
    </source>
</evidence>
<feature type="domain" description="AAA+ ATPase" evidence="12">
    <location>
        <begin position="37"/>
        <end position="178"/>
    </location>
</feature>
<keyword evidence="9 11" id="KW-0239">DNA-directed DNA polymerase</keyword>
<dbReference type="InterPro" id="IPR050238">
    <property type="entry name" value="DNA_Rep/Repair_Clamp_Loader"/>
</dbReference>
<name>A0A7V2ZKS1_9BACT</name>
<keyword evidence="4 11" id="KW-0235">DNA replication</keyword>
<dbReference type="Gene3D" id="1.10.8.60">
    <property type="match status" value="1"/>
</dbReference>
<dbReference type="Pfam" id="PF22608">
    <property type="entry name" value="DNAX_ATPase_lid"/>
    <property type="match status" value="1"/>
</dbReference>
<dbReference type="InterPro" id="IPR012763">
    <property type="entry name" value="DNA_pol_III_sug/sutau_N"/>
</dbReference>
<keyword evidence="2 11" id="KW-0808">Transferase</keyword>
<dbReference type="SUPFAM" id="SSF52540">
    <property type="entry name" value="P-loop containing nucleoside triphosphate hydrolases"/>
    <property type="match status" value="1"/>
</dbReference>
<gene>
    <name evidence="11 13" type="primary">dnaX</name>
    <name evidence="13" type="ORF">ENS31_09670</name>
</gene>
<dbReference type="Pfam" id="PF12169">
    <property type="entry name" value="DNA_pol3_gamma3"/>
    <property type="match status" value="1"/>
</dbReference>
<evidence type="ECO:0000256" key="4">
    <source>
        <dbReference type="ARBA" id="ARBA00022705"/>
    </source>
</evidence>
<comment type="similarity">
    <text evidence="1 11">Belongs to the DnaX/STICHEL family.</text>
</comment>
<dbReference type="SUPFAM" id="SSF48019">
    <property type="entry name" value="post-AAA+ oligomerization domain-like"/>
    <property type="match status" value="1"/>
</dbReference>
<evidence type="ECO:0000256" key="8">
    <source>
        <dbReference type="ARBA" id="ARBA00022840"/>
    </source>
</evidence>
<sequence>MSYQVTARKWRPQKFEEVVGQEHITETLKNSLRKNRIAHAYIFTGPRGVGKTTTARILAKALNCLNPVDFEPCNQCEMCKAINEMQSMDIIEIDAATNRGIDEVRTLRESVKYAPTLGKYKVYIIDEVHMLTTESFNAFLKTLEEPPSHTIFVFATTDIHKVPPTIISRCQRFDFRRLQIETIKQQLKKIAVEEKIKIDDKALTIIAKKADGAMRDAQSYFDQVVAFCGEEVESETVSKILNLIDEETYFSISDAITSKNFQIVFDTINIIYQNGWDFTDFLDGLIEHFRNILTVVLTNKTNQIECAEIYKSKYLQASKEFSKGDLLRILHFLSRSQQELRFSNNQKLKLEIILSHLIGLEKSLTISEIISAIETGKPLESTEEPIKKKFINKVSEPKAGLVNKKTPIAEKKLPDISESELKNTQLKSSVSYSSNQSYIDDIISKWKIFVEDISKEKALLLAPIFSKVSPSDLDGNKLYLENLEPGFVETLSLNQEYLEKKSLSIFGKKLQFLEKKVEKNVESSISTSKISKSPISDPFEKIIIEELGGREIS</sequence>
<dbReference type="GO" id="GO:0003677">
    <property type="term" value="F:DNA binding"/>
    <property type="evidence" value="ECO:0007669"/>
    <property type="project" value="InterPro"/>
</dbReference>
<evidence type="ECO:0000259" key="12">
    <source>
        <dbReference type="SMART" id="SM00382"/>
    </source>
</evidence>
<dbReference type="InterPro" id="IPR027417">
    <property type="entry name" value="P-loop_NTPase"/>
</dbReference>
<keyword evidence="8 11" id="KW-0067">ATP-binding</keyword>
<protein>
    <recommendedName>
        <fullName evidence="11">DNA polymerase III subunit gamma/tau</fullName>
        <ecNumber evidence="11">2.7.7.7</ecNumber>
    </recommendedName>
</protein>
<organism evidence="13">
    <name type="scientific">Ignavibacterium album</name>
    <dbReference type="NCBI Taxonomy" id="591197"/>
    <lineage>
        <taxon>Bacteria</taxon>
        <taxon>Pseudomonadati</taxon>
        <taxon>Ignavibacteriota</taxon>
        <taxon>Ignavibacteria</taxon>
        <taxon>Ignavibacteriales</taxon>
        <taxon>Ignavibacteriaceae</taxon>
        <taxon>Ignavibacterium</taxon>
    </lineage>
</organism>
<accession>A0A7V2ZKS1</accession>
<evidence type="ECO:0000256" key="1">
    <source>
        <dbReference type="ARBA" id="ARBA00006360"/>
    </source>
</evidence>
<comment type="function">
    <text evidence="11">DNA polymerase III is a complex, multichain enzyme responsible for most of the replicative synthesis in bacteria. This DNA polymerase also exhibits 3' to 5' exonuclease activity.</text>
</comment>
<dbReference type="GO" id="GO:0046872">
    <property type="term" value="F:metal ion binding"/>
    <property type="evidence" value="ECO:0007669"/>
    <property type="project" value="UniProtKB-KW"/>
</dbReference>
<dbReference type="InterPro" id="IPR001270">
    <property type="entry name" value="ClpA/B"/>
</dbReference>
<dbReference type="GO" id="GO:0006261">
    <property type="term" value="P:DNA-templated DNA replication"/>
    <property type="evidence" value="ECO:0007669"/>
    <property type="project" value="TreeGrafter"/>
</dbReference>
<dbReference type="InterPro" id="IPR003593">
    <property type="entry name" value="AAA+_ATPase"/>
</dbReference>
<dbReference type="NCBIfam" id="NF004046">
    <property type="entry name" value="PRK05563.1"/>
    <property type="match status" value="1"/>
</dbReference>
<dbReference type="EC" id="2.7.7.7" evidence="11"/>
<dbReference type="SMART" id="SM00382">
    <property type="entry name" value="AAA"/>
    <property type="match status" value="1"/>
</dbReference>
<dbReference type="GO" id="GO:0005524">
    <property type="term" value="F:ATP binding"/>
    <property type="evidence" value="ECO:0007669"/>
    <property type="project" value="UniProtKB-KW"/>
</dbReference>
<dbReference type="NCBIfam" id="TIGR02397">
    <property type="entry name" value="dnaX_nterm"/>
    <property type="match status" value="1"/>
</dbReference>
<keyword evidence="6 11" id="KW-0547">Nucleotide-binding</keyword>
<keyword evidence="7" id="KW-0862">Zinc</keyword>
<dbReference type="FunFam" id="1.10.8.60:FF:000013">
    <property type="entry name" value="DNA polymerase III subunit gamma/tau"/>
    <property type="match status" value="1"/>
</dbReference>
<dbReference type="PANTHER" id="PTHR11669:SF0">
    <property type="entry name" value="PROTEIN STICHEL-LIKE 2"/>
    <property type="match status" value="1"/>
</dbReference>
<dbReference type="GO" id="GO:0003887">
    <property type="term" value="F:DNA-directed DNA polymerase activity"/>
    <property type="evidence" value="ECO:0007669"/>
    <property type="project" value="UniProtKB-KW"/>
</dbReference>
<dbReference type="AlphaFoldDB" id="A0A7V2ZKS1"/>
<comment type="subunit">
    <text evidence="11">DNA polymerase III contains a core (composed of alpha, epsilon and theta chains) that associates with a tau subunit. This core dimerizes to form the POLIII' complex. PolIII' associates with the gamma complex (composed of gamma, delta, delta', psi and chi chains) and with the beta chain to form the complete DNA polymerase III complex.</text>
</comment>
<dbReference type="Gene3D" id="1.20.272.10">
    <property type="match status" value="1"/>
</dbReference>
<evidence type="ECO:0000256" key="11">
    <source>
        <dbReference type="RuleBase" id="RU364063"/>
    </source>
</evidence>
<dbReference type="GO" id="GO:0009360">
    <property type="term" value="C:DNA polymerase III complex"/>
    <property type="evidence" value="ECO:0007669"/>
    <property type="project" value="InterPro"/>
</dbReference>
<dbReference type="CDD" id="cd00009">
    <property type="entry name" value="AAA"/>
    <property type="match status" value="1"/>
</dbReference>
<dbReference type="PANTHER" id="PTHR11669">
    <property type="entry name" value="REPLICATION FACTOR C / DNA POLYMERASE III GAMMA-TAU SUBUNIT"/>
    <property type="match status" value="1"/>
</dbReference>
<evidence type="ECO:0000313" key="13">
    <source>
        <dbReference type="EMBL" id="HFI91777.1"/>
    </source>
</evidence>
<comment type="catalytic activity">
    <reaction evidence="10 11">
        <text>DNA(n) + a 2'-deoxyribonucleoside 5'-triphosphate = DNA(n+1) + diphosphate</text>
        <dbReference type="Rhea" id="RHEA:22508"/>
        <dbReference type="Rhea" id="RHEA-COMP:17339"/>
        <dbReference type="Rhea" id="RHEA-COMP:17340"/>
        <dbReference type="ChEBI" id="CHEBI:33019"/>
        <dbReference type="ChEBI" id="CHEBI:61560"/>
        <dbReference type="ChEBI" id="CHEBI:173112"/>
        <dbReference type="EC" id="2.7.7.7"/>
    </reaction>
</comment>
<dbReference type="EMBL" id="DSUJ01000008">
    <property type="protein sequence ID" value="HFI91777.1"/>
    <property type="molecule type" value="Genomic_DNA"/>
</dbReference>
<proteinExistence type="inferred from homology"/>
<dbReference type="PRINTS" id="PR00300">
    <property type="entry name" value="CLPPROTEASEA"/>
</dbReference>
<dbReference type="InterPro" id="IPR008921">
    <property type="entry name" value="DNA_pol3_clamp-load_cplx_C"/>
</dbReference>
<evidence type="ECO:0000256" key="3">
    <source>
        <dbReference type="ARBA" id="ARBA00022695"/>
    </source>
</evidence>
<keyword evidence="5" id="KW-0479">Metal-binding</keyword>
<dbReference type="Pfam" id="PF13177">
    <property type="entry name" value="DNA_pol3_delta2"/>
    <property type="match status" value="1"/>
</dbReference>
<comment type="caution">
    <text evidence="13">The sequence shown here is derived from an EMBL/GenBank/DDBJ whole genome shotgun (WGS) entry which is preliminary data.</text>
</comment>
<dbReference type="Gene3D" id="3.40.50.300">
    <property type="entry name" value="P-loop containing nucleotide triphosphate hydrolases"/>
    <property type="match status" value="1"/>
</dbReference>
<dbReference type="InterPro" id="IPR045085">
    <property type="entry name" value="HLD_clamp_pol_III_gamma_tau"/>
</dbReference>
<evidence type="ECO:0000256" key="10">
    <source>
        <dbReference type="ARBA" id="ARBA00049244"/>
    </source>
</evidence>
<keyword evidence="3 11" id="KW-0548">Nucleotidyltransferase</keyword>
<evidence type="ECO:0000256" key="2">
    <source>
        <dbReference type="ARBA" id="ARBA00022679"/>
    </source>
</evidence>
<dbReference type="InterPro" id="IPR022754">
    <property type="entry name" value="DNA_pol_III_gamma-3"/>
</dbReference>
<dbReference type="FunFam" id="3.40.50.300:FF:000014">
    <property type="entry name" value="DNA polymerase III subunit gamma/tau"/>
    <property type="match status" value="1"/>
</dbReference>
<evidence type="ECO:0000256" key="6">
    <source>
        <dbReference type="ARBA" id="ARBA00022741"/>
    </source>
</evidence>
<evidence type="ECO:0000256" key="5">
    <source>
        <dbReference type="ARBA" id="ARBA00022723"/>
    </source>
</evidence>